<keyword evidence="2" id="KW-1185">Reference proteome</keyword>
<evidence type="ECO:0000313" key="1">
    <source>
        <dbReference type="EMBL" id="QDT24435.1"/>
    </source>
</evidence>
<name>A0A517PYH6_9PLAN</name>
<protein>
    <submittedName>
        <fullName evidence="1">Uncharacterized protein</fullName>
    </submittedName>
</protein>
<dbReference type="Proteomes" id="UP000320421">
    <property type="component" value="Chromosome"/>
</dbReference>
<reference evidence="1 2" key="1">
    <citation type="submission" date="2019-02" db="EMBL/GenBank/DDBJ databases">
        <title>Deep-cultivation of Planctomycetes and their phenomic and genomic characterization uncovers novel biology.</title>
        <authorList>
            <person name="Wiegand S."/>
            <person name="Jogler M."/>
            <person name="Boedeker C."/>
            <person name="Pinto D."/>
            <person name="Vollmers J."/>
            <person name="Rivas-Marin E."/>
            <person name="Kohn T."/>
            <person name="Peeters S.H."/>
            <person name="Heuer A."/>
            <person name="Rast P."/>
            <person name="Oberbeckmann S."/>
            <person name="Bunk B."/>
            <person name="Jeske O."/>
            <person name="Meyerdierks A."/>
            <person name="Storesund J.E."/>
            <person name="Kallscheuer N."/>
            <person name="Luecker S."/>
            <person name="Lage O.M."/>
            <person name="Pohl T."/>
            <person name="Merkel B.J."/>
            <person name="Hornburger P."/>
            <person name="Mueller R.-W."/>
            <person name="Bruemmer F."/>
            <person name="Labrenz M."/>
            <person name="Spormann A.M."/>
            <person name="Op den Camp H."/>
            <person name="Overmann J."/>
            <person name="Amann R."/>
            <person name="Jetten M.S.M."/>
            <person name="Mascher T."/>
            <person name="Medema M.H."/>
            <person name="Devos D.P."/>
            <person name="Kaster A.-K."/>
            <person name="Ovreas L."/>
            <person name="Rohde M."/>
            <person name="Galperin M.Y."/>
            <person name="Jogler C."/>
        </authorList>
    </citation>
    <scope>NUCLEOTIDE SEQUENCE [LARGE SCALE GENOMIC DNA]</scope>
    <source>
        <strain evidence="1 2">HG66A1</strain>
    </source>
</reference>
<dbReference type="RefSeq" id="WP_145193126.1">
    <property type="nucleotide sequence ID" value="NZ_CP036266.1"/>
</dbReference>
<organism evidence="1 2">
    <name type="scientific">Gimesia chilikensis</name>
    <dbReference type="NCBI Taxonomy" id="2605989"/>
    <lineage>
        <taxon>Bacteria</taxon>
        <taxon>Pseudomonadati</taxon>
        <taxon>Planctomycetota</taxon>
        <taxon>Planctomycetia</taxon>
        <taxon>Planctomycetales</taxon>
        <taxon>Planctomycetaceae</taxon>
        <taxon>Gimesia</taxon>
    </lineage>
</organism>
<proteinExistence type="predicted"/>
<dbReference type="AlphaFoldDB" id="A0A517PYH6"/>
<evidence type="ECO:0000313" key="2">
    <source>
        <dbReference type="Proteomes" id="UP000320421"/>
    </source>
</evidence>
<gene>
    <name evidence="1" type="ORF">HG66A1_62670</name>
</gene>
<accession>A0A517PYH6</accession>
<dbReference type="EMBL" id="CP036266">
    <property type="protein sequence ID" value="QDT24435.1"/>
    <property type="molecule type" value="Genomic_DNA"/>
</dbReference>
<sequence length="94" mass="11039">MPDDIPNDYQEILHQIHAEMFLRRLKHHLDPASEITMNENIVSDLNDLDLRLLVQDESPSTDSEVIQKFLEDDEFRDNLLMATRTLMKSQSKET</sequence>